<protein>
    <submittedName>
        <fullName evidence="1">Uncharacterized protein</fullName>
    </submittedName>
</protein>
<keyword evidence="2" id="KW-1185">Reference proteome</keyword>
<proteinExistence type="predicted"/>
<evidence type="ECO:0000313" key="2">
    <source>
        <dbReference type="Proteomes" id="UP000191554"/>
    </source>
</evidence>
<dbReference type="RefSeq" id="WP_080066666.1">
    <property type="nucleotide sequence ID" value="NZ_MZGX01000042.1"/>
</dbReference>
<reference evidence="1 2" key="1">
    <citation type="submission" date="2017-03" db="EMBL/GenBank/DDBJ databases">
        <title>Genome sequence of Clostridium hungatei DSM 14427.</title>
        <authorList>
            <person name="Poehlein A."/>
            <person name="Daniel R."/>
        </authorList>
    </citation>
    <scope>NUCLEOTIDE SEQUENCE [LARGE SCALE GENOMIC DNA]</scope>
    <source>
        <strain evidence="1 2">DSM 14427</strain>
    </source>
</reference>
<sequence length="106" mass="12407">MNIDEVKQWADTQNISCRIIGSFKKLLQNYELDDPIEYAEIMDGIDKEKLRYNVHTVSLNLGNWPECSYNTVSASMRVFFCEKQIANYSVYYLFSGEVEDDIVEFL</sequence>
<dbReference type="STRING" id="48256.CLHUN_42220"/>
<name>A0A1V4SDI3_RUMHU</name>
<dbReference type="OrthoDB" id="2082543at2"/>
<accession>A0A1V4SDI3</accession>
<comment type="caution">
    <text evidence="1">The sequence shown here is derived from an EMBL/GenBank/DDBJ whole genome shotgun (WGS) entry which is preliminary data.</text>
</comment>
<gene>
    <name evidence="1" type="ORF">CLHUN_42220</name>
</gene>
<dbReference type="AlphaFoldDB" id="A0A1V4SDI3"/>
<organism evidence="1 2">
    <name type="scientific">Ruminiclostridium hungatei</name>
    <name type="common">Clostridium hungatei</name>
    <dbReference type="NCBI Taxonomy" id="48256"/>
    <lineage>
        <taxon>Bacteria</taxon>
        <taxon>Bacillati</taxon>
        <taxon>Bacillota</taxon>
        <taxon>Clostridia</taxon>
        <taxon>Eubacteriales</taxon>
        <taxon>Oscillospiraceae</taxon>
        <taxon>Ruminiclostridium</taxon>
    </lineage>
</organism>
<dbReference type="Proteomes" id="UP000191554">
    <property type="component" value="Unassembled WGS sequence"/>
</dbReference>
<evidence type="ECO:0000313" key="1">
    <source>
        <dbReference type="EMBL" id="OPX41908.1"/>
    </source>
</evidence>
<dbReference type="EMBL" id="MZGX01000042">
    <property type="protein sequence ID" value="OPX41908.1"/>
    <property type="molecule type" value="Genomic_DNA"/>
</dbReference>